<dbReference type="GO" id="GO:0034332">
    <property type="term" value="P:adherens junction organization"/>
    <property type="evidence" value="ECO:0007669"/>
    <property type="project" value="TreeGrafter"/>
</dbReference>
<dbReference type="Pfam" id="PF00028">
    <property type="entry name" value="Cadherin"/>
    <property type="match status" value="2"/>
</dbReference>
<dbReference type="GO" id="GO:0008013">
    <property type="term" value="F:beta-catenin binding"/>
    <property type="evidence" value="ECO:0007669"/>
    <property type="project" value="TreeGrafter"/>
</dbReference>
<accession>A0A8J5CR17</accession>
<feature type="signal peptide" evidence="6">
    <location>
        <begin position="1"/>
        <end position="22"/>
    </location>
</feature>
<dbReference type="GO" id="GO:0005912">
    <property type="term" value="C:adherens junction"/>
    <property type="evidence" value="ECO:0007669"/>
    <property type="project" value="TreeGrafter"/>
</dbReference>
<dbReference type="OrthoDB" id="6379298at2759"/>
<comment type="subcellular location">
    <subcellularLocation>
        <location evidence="1">Membrane</location>
    </subcellularLocation>
</comment>
<evidence type="ECO:0000313" key="8">
    <source>
        <dbReference type="EMBL" id="KAG0718110.1"/>
    </source>
</evidence>
<dbReference type="CDD" id="cd11304">
    <property type="entry name" value="Cadherin_repeat"/>
    <property type="match status" value="5"/>
</dbReference>
<dbReference type="GO" id="GO:0000902">
    <property type="term" value="P:cell morphogenesis"/>
    <property type="evidence" value="ECO:0007669"/>
    <property type="project" value="TreeGrafter"/>
</dbReference>
<dbReference type="GO" id="GO:0007043">
    <property type="term" value="P:cell-cell junction assembly"/>
    <property type="evidence" value="ECO:0007669"/>
    <property type="project" value="TreeGrafter"/>
</dbReference>
<keyword evidence="3 5" id="KW-0106">Calcium</keyword>
<dbReference type="PRINTS" id="PR00205">
    <property type="entry name" value="CADHERIN"/>
</dbReference>
<comment type="caution">
    <text evidence="8">The sequence shown here is derived from an EMBL/GenBank/DDBJ whole genome shotgun (WGS) entry which is preliminary data.</text>
</comment>
<feature type="domain" description="Cadherin" evidence="7">
    <location>
        <begin position="399"/>
        <end position="507"/>
    </location>
</feature>
<evidence type="ECO:0000256" key="5">
    <source>
        <dbReference type="PROSITE-ProRule" id="PRU00043"/>
    </source>
</evidence>
<dbReference type="EMBL" id="JACEEZ010016650">
    <property type="protein sequence ID" value="KAG0718110.1"/>
    <property type="molecule type" value="Genomic_DNA"/>
</dbReference>
<dbReference type="InterPro" id="IPR015919">
    <property type="entry name" value="Cadherin-like_sf"/>
</dbReference>
<feature type="domain" description="Cadherin" evidence="7">
    <location>
        <begin position="508"/>
        <end position="629"/>
    </location>
</feature>
<keyword evidence="9" id="KW-1185">Reference proteome</keyword>
<dbReference type="PANTHER" id="PTHR24027:SF438">
    <property type="entry name" value="CADHERIN 23"/>
    <property type="match status" value="1"/>
</dbReference>
<proteinExistence type="predicted"/>
<dbReference type="GO" id="GO:0016339">
    <property type="term" value="P:calcium-dependent cell-cell adhesion via plasma membrane cell adhesion molecules"/>
    <property type="evidence" value="ECO:0007669"/>
    <property type="project" value="TreeGrafter"/>
</dbReference>
<feature type="domain" description="Cadherin" evidence="7">
    <location>
        <begin position="281"/>
        <end position="398"/>
    </location>
</feature>
<dbReference type="PROSITE" id="PS50268">
    <property type="entry name" value="CADHERIN_2"/>
    <property type="match status" value="7"/>
</dbReference>
<gene>
    <name evidence="8" type="ORF">GWK47_053123</name>
</gene>
<evidence type="ECO:0000313" key="9">
    <source>
        <dbReference type="Proteomes" id="UP000770661"/>
    </source>
</evidence>
<dbReference type="PROSITE" id="PS00232">
    <property type="entry name" value="CADHERIN_1"/>
    <property type="match status" value="2"/>
</dbReference>
<dbReference type="GO" id="GO:0045296">
    <property type="term" value="F:cadherin binding"/>
    <property type="evidence" value="ECO:0007669"/>
    <property type="project" value="TreeGrafter"/>
</dbReference>
<dbReference type="SUPFAM" id="SSF49313">
    <property type="entry name" value="Cadherin-like"/>
    <property type="match status" value="6"/>
</dbReference>
<evidence type="ECO:0000256" key="6">
    <source>
        <dbReference type="SAM" id="SignalP"/>
    </source>
</evidence>
<feature type="domain" description="Cadherin" evidence="7">
    <location>
        <begin position="748"/>
        <end position="876"/>
    </location>
</feature>
<reference evidence="8" key="1">
    <citation type="submission" date="2020-07" db="EMBL/GenBank/DDBJ databases">
        <title>The High-quality genome of the commercially important snow crab, Chionoecetes opilio.</title>
        <authorList>
            <person name="Jeong J.-H."/>
            <person name="Ryu S."/>
        </authorList>
    </citation>
    <scope>NUCLEOTIDE SEQUENCE</scope>
    <source>
        <strain evidence="8">MADBK_172401_WGS</strain>
        <tissue evidence="8">Digestive gland</tissue>
    </source>
</reference>
<dbReference type="InterPro" id="IPR039808">
    <property type="entry name" value="Cadherin"/>
</dbReference>
<evidence type="ECO:0000256" key="1">
    <source>
        <dbReference type="ARBA" id="ARBA00004370"/>
    </source>
</evidence>
<sequence>MVPLTCMAVLMAAGTLVVPVASQDSPPCPWLISSDSGCVESVECTADGDGIYIWEDCSVGDALFTINDPEVSLNDCAYASGSPIVYLTKELDAEDPANPSCTVQGRPELFFIAVNINEVSPRATKDTVPIIEVYVDENKKVSTAEQIYYTDDDKDETINLSCTQIMTTSNAFQISQGYSDIFSLTPVDGVENNIKTFTFSVNKKLDYESQVFYKMEYNIISTDEKGNKMNTKQTFFVYVNDLPDNAPFWSDIEPVWKLSECQPEVTIVTILDCNDQWPTFDKETYRITMDELTEDSKDQDLDVQIKVQDMDEGDNGSFTLTTSNAEFLGITPNGKQSQDVTLTAKWLSDNNNYFNYEIHKSKPFNFKITATEDGEPSHTTTATVTITLRDVNDNSPIFHSSPYTTSIKESKPMNSVLLTVEAEDDDVRDDFGKPSIRYSLELSCHQLKIDNTTGIVTLASELDYDGINPDKEINCNVNARDNNGTGLSGTSKIIISVIDVVDEIPWIQDSEILMTIKENSAQGADVGTFIVNDLDQAANINFTIVSSVCSSGTSGPTDVDGWFSVVSGPPSNPQYPAQVKVTGHIDREACREVTLNVMAVDWETDANEDSVNVNVVITVQDVKDEAPQFTGDYGDLSIDEMTEAATGSVVVFLLTVSDPDEGDTIHLAISKGAEQMELSETSVTVEEGGEAKVDVRTKKDTIIDRETHEYIEVEITLTNDEHQPTQHRTFTIKINDLNDNTPEMTSDSCDVETIHVLEDDGTGSVNGTSIHNITAIDDDIDSPFNTVSYLMVNDQLTDSKNLQTPFTVDELTGEVRVLLIPDKKSLNREQYTDWELIFTAADRCRQPQELNCKVLQSDQCRVKITVDDINDNDPRNLVWTPQGKITVTDFLQEDEDIGYTLSATDDDVGKNATLTYTVLSTVPLHGNEDRMLFYTKNQHIGGKAYTSHLVSCYHSLHGSQDFKGKNYTGTYNVTLQAMDGGNRTAEFPIDIIVEDANDQTPEFVFYGCEGELNVNTIKMDENAYKPGVENNPDFMEVKCYSPKGPTFTIGVQDDDFMDKNKELSLHVINTAEPHLESWGWVRVVIKNIQEDDPYFCPDGSCYQDVYMYENIPKAEIYFKEATDKDNIFAHPGDDEYDLVYYYIVGNPSFELLHPQLASPKILYTQLIHPLENTLEIDEDGQHL</sequence>
<feature type="domain" description="Cadherin" evidence="7">
    <location>
        <begin position="640"/>
        <end position="744"/>
    </location>
</feature>
<dbReference type="GO" id="GO:0016477">
    <property type="term" value="P:cell migration"/>
    <property type="evidence" value="ECO:0007669"/>
    <property type="project" value="TreeGrafter"/>
</dbReference>
<protein>
    <submittedName>
        <fullName evidence="8">Protein dachsous</fullName>
    </submittedName>
</protein>
<dbReference type="InterPro" id="IPR002126">
    <property type="entry name" value="Cadherin-like_dom"/>
</dbReference>
<organism evidence="8 9">
    <name type="scientific">Chionoecetes opilio</name>
    <name type="common">Atlantic snow crab</name>
    <name type="synonym">Cancer opilio</name>
    <dbReference type="NCBI Taxonomy" id="41210"/>
    <lineage>
        <taxon>Eukaryota</taxon>
        <taxon>Metazoa</taxon>
        <taxon>Ecdysozoa</taxon>
        <taxon>Arthropoda</taxon>
        <taxon>Crustacea</taxon>
        <taxon>Multicrustacea</taxon>
        <taxon>Malacostraca</taxon>
        <taxon>Eumalacostraca</taxon>
        <taxon>Eucarida</taxon>
        <taxon>Decapoda</taxon>
        <taxon>Pleocyemata</taxon>
        <taxon>Brachyura</taxon>
        <taxon>Eubrachyura</taxon>
        <taxon>Majoidea</taxon>
        <taxon>Majidae</taxon>
        <taxon>Chionoecetes</taxon>
    </lineage>
</organism>
<dbReference type="GO" id="GO:0005509">
    <property type="term" value="F:calcium ion binding"/>
    <property type="evidence" value="ECO:0007669"/>
    <property type="project" value="UniProtKB-UniRule"/>
</dbReference>
<feature type="chain" id="PRO_5035158148" evidence="6">
    <location>
        <begin position="23"/>
        <end position="1183"/>
    </location>
</feature>
<dbReference type="GO" id="GO:0044331">
    <property type="term" value="P:cell-cell adhesion mediated by cadherin"/>
    <property type="evidence" value="ECO:0007669"/>
    <property type="project" value="TreeGrafter"/>
</dbReference>
<evidence type="ECO:0000256" key="3">
    <source>
        <dbReference type="ARBA" id="ARBA00022837"/>
    </source>
</evidence>
<evidence type="ECO:0000259" key="7">
    <source>
        <dbReference type="PROSITE" id="PS50268"/>
    </source>
</evidence>
<evidence type="ECO:0000256" key="4">
    <source>
        <dbReference type="ARBA" id="ARBA00023136"/>
    </source>
</evidence>
<keyword evidence="6" id="KW-0732">Signal</keyword>
<keyword evidence="4" id="KW-0472">Membrane</keyword>
<feature type="domain" description="Cadherin" evidence="7">
    <location>
        <begin position="891"/>
        <end position="1003"/>
    </location>
</feature>
<dbReference type="InterPro" id="IPR020894">
    <property type="entry name" value="Cadherin_CS"/>
</dbReference>
<name>A0A8J5CR17_CHIOP</name>
<dbReference type="AlphaFoldDB" id="A0A8J5CR17"/>
<dbReference type="PANTHER" id="PTHR24027">
    <property type="entry name" value="CADHERIN-23"/>
    <property type="match status" value="1"/>
</dbReference>
<dbReference type="SMART" id="SM00112">
    <property type="entry name" value="CA"/>
    <property type="match status" value="6"/>
</dbReference>
<feature type="domain" description="Cadherin" evidence="7">
    <location>
        <begin position="127"/>
        <end position="249"/>
    </location>
</feature>
<dbReference type="GO" id="GO:0007156">
    <property type="term" value="P:homophilic cell adhesion via plasma membrane adhesion molecules"/>
    <property type="evidence" value="ECO:0007669"/>
    <property type="project" value="InterPro"/>
</dbReference>
<evidence type="ECO:0000256" key="2">
    <source>
        <dbReference type="ARBA" id="ARBA00022737"/>
    </source>
</evidence>
<dbReference type="Proteomes" id="UP000770661">
    <property type="component" value="Unassembled WGS sequence"/>
</dbReference>
<keyword evidence="2" id="KW-0677">Repeat</keyword>
<dbReference type="Gene3D" id="2.60.40.60">
    <property type="entry name" value="Cadherins"/>
    <property type="match status" value="7"/>
</dbReference>
<dbReference type="GO" id="GO:0016342">
    <property type="term" value="C:catenin complex"/>
    <property type="evidence" value="ECO:0007669"/>
    <property type="project" value="TreeGrafter"/>
</dbReference>